<accession>A0A8J6ZV69</accession>
<proteinExistence type="predicted"/>
<dbReference type="Proteomes" id="UP000622533">
    <property type="component" value="Unassembled WGS sequence"/>
</dbReference>
<dbReference type="Pfam" id="PF13304">
    <property type="entry name" value="AAA_21"/>
    <property type="match status" value="1"/>
</dbReference>
<feature type="domain" description="ATPase AAA-type core" evidence="1">
    <location>
        <begin position="25"/>
        <end position="275"/>
    </location>
</feature>
<reference evidence="2" key="1">
    <citation type="submission" date="2020-10" db="EMBL/GenBank/DDBJ databases">
        <authorList>
            <person name="Castelo-Branco R."/>
            <person name="Eusebio N."/>
            <person name="Adriana R."/>
            <person name="Vieira A."/>
            <person name="Brugerolle De Fraissinette N."/>
            <person name="Rezende De Castro R."/>
            <person name="Schneider M.P."/>
            <person name="Vasconcelos V."/>
            <person name="Leao P.N."/>
        </authorList>
    </citation>
    <scope>NUCLEOTIDE SEQUENCE</scope>
    <source>
        <strain evidence="2">LEGE 12446</strain>
    </source>
</reference>
<dbReference type="InterPro" id="IPR003959">
    <property type="entry name" value="ATPase_AAA_core"/>
</dbReference>
<evidence type="ECO:0000313" key="3">
    <source>
        <dbReference type="Proteomes" id="UP000622533"/>
    </source>
</evidence>
<dbReference type="InterPro" id="IPR051396">
    <property type="entry name" value="Bact_Antivir_Def_Nuclease"/>
</dbReference>
<dbReference type="PANTHER" id="PTHR43581:SF4">
    <property type="entry name" value="ATP_GTP PHOSPHATASE"/>
    <property type="match status" value="1"/>
</dbReference>
<name>A0A8J6ZV69_DESMC</name>
<protein>
    <submittedName>
        <fullName evidence="2">AAA family ATPase</fullName>
    </submittedName>
</protein>
<evidence type="ECO:0000259" key="1">
    <source>
        <dbReference type="Pfam" id="PF13304"/>
    </source>
</evidence>
<dbReference type="InterPro" id="IPR027417">
    <property type="entry name" value="P-loop_NTPase"/>
</dbReference>
<sequence length="521" mass="59928">MWISEINLNNFRCFSNTSIELSKGINLIVGSNNSGKSSLLKSILWLQRGFSLDCKDLRISQNSGYVQVWINEVNQDFLNRNPGREVLFKLNILRNTTTLHLISDLGDTFFTSNDFKNEQIFNEEPRNFIYPYLSKRKVAGFHESINLSAANSVRGDLYNLYAKIDRISNPQMPANEQYVQACEDIIGFQVTSTPSPNGKQAAYIVSNQENIPLDAMGEGVANLVGLIVDLCMAENQLFLIEEPENDVHPKALKKLLNFITEKSVNNQFIITTHSNIVAKYLGAHPNSKLFSVSMEFQNRLPTSHIEEIDNTPEARRHVLEELGYDFFDFDLWSAWLILEESSAERIIRDYLIPWFSPELKGRLRTYSANSLSEVETKFRDFDKLFVFLHMQPIYKNLAWVVVDAGEEEAKIIEKLKSKYTRSGWNESNFLQFCEHDFERYYPAEFQLKVDTVVRMPPGQHRQKSKDALRQEVMTWIDENPNKAKDAFQDSASDVIQVLQCIQSYLSINSSSRFKSNAESHS</sequence>
<keyword evidence="3" id="KW-1185">Reference proteome</keyword>
<dbReference type="GO" id="GO:0005524">
    <property type="term" value="F:ATP binding"/>
    <property type="evidence" value="ECO:0007669"/>
    <property type="project" value="InterPro"/>
</dbReference>
<dbReference type="AlphaFoldDB" id="A0A8J6ZV69"/>
<dbReference type="RefSeq" id="WP_193918578.1">
    <property type="nucleotide sequence ID" value="NZ_JADEXS020000001.1"/>
</dbReference>
<dbReference type="PANTHER" id="PTHR43581">
    <property type="entry name" value="ATP/GTP PHOSPHATASE"/>
    <property type="match status" value="1"/>
</dbReference>
<gene>
    <name evidence="2" type="ORF">IQ276_18260</name>
</gene>
<evidence type="ECO:0000313" key="2">
    <source>
        <dbReference type="EMBL" id="MBE9024293.1"/>
    </source>
</evidence>
<dbReference type="EMBL" id="JADEXS010000250">
    <property type="protein sequence ID" value="MBE9024293.1"/>
    <property type="molecule type" value="Genomic_DNA"/>
</dbReference>
<comment type="caution">
    <text evidence="2">The sequence shown here is derived from an EMBL/GenBank/DDBJ whole genome shotgun (WGS) entry which is preliminary data.</text>
</comment>
<organism evidence="2 3">
    <name type="scientific">Desmonostoc muscorum LEGE 12446</name>
    <dbReference type="NCBI Taxonomy" id="1828758"/>
    <lineage>
        <taxon>Bacteria</taxon>
        <taxon>Bacillati</taxon>
        <taxon>Cyanobacteriota</taxon>
        <taxon>Cyanophyceae</taxon>
        <taxon>Nostocales</taxon>
        <taxon>Nostocaceae</taxon>
        <taxon>Desmonostoc</taxon>
    </lineage>
</organism>
<dbReference type="Gene3D" id="3.40.50.300">
    <property type="entry name" value="P-loop containing nucleotide triphosphate hydrolases"/>
    <property type="match status" value="1"/>
</dbReference>
<dbReference type="GO" id="GO:0016887">
    <property type="term" value="F:ATP hydrolysis activity"/>
    <property type="evidence" value="ECO:0007669"/>
    <property type="project" value="InterPro"/>
</dbReference>
<dbReference type="SUPFAM" id="SSF52540">
    <property type="entry name" value="P-loop containing nucleoside triphosphate hydrolases"/>
    <property type="match status" value="1"/>
</dbReference>